<dbReference type="InterPro" id="IPR011765">
    <property type="entry name" value="Pept_M16_N"/>
</dbReference>
<protein>
    <submittedName>
        <fullName evidence="4">Pitrilysin family protein</fullName>
    </submittedName>
</protein>
<name>A0ABN1BJ21_9ACTN</name>
<dbReference type="RefSeq" id="WP_344098134.1">
    <property type="nucleotide sequence ID" value="NZ_BAAAHB010000198.1"/>
</dbReference>
<accession>A0ABN1BJ21</accession>
<evidence type="ECO:0000313" key="5">
    <source>
        <dbReference type="Proteomes" id="UP001499895"/>
    </source>
</evidence>
<organism evidence="4 5">
    <name type="scientific">Streptomyces stramineus</name>
    <dbReference type="NCBI Taxonomy" id="173861"/>
    <lineage>
        <taxon>Bacteria</taxon>
        <taxon>Bacillati</taxon>
        <taxon>Actinomycetota</taxon>
        <taxon>Actinomycetes</taxon>
        <taxon>Kitasatosporales</taxon>
        <taxon>Streptomycetaceae</taxon>
        <taxon>Streptomyces</taxon>
    </lineage>
</organism>
<dbReference type="SUPFAM" id="SSF63411">
    <property type="entry name" value="LuxS/MPP-like metallohydrolase"/>
    <property type="match status" value="2"/>
</dbReference>
<comment type="similarity">
    <text evidence="1">Belongs to the peptidase M16 family.</text>
</comment>
<keyword evidence="5" id="KW-1185">Reference proteome</keyword>
<evidence type="ECO:0000313" key="4">
    <source>
        <dbReference type="EMBL" id="GAA0499003.1"/>
    </source>
</evidence>
<dbReference type="Gene3D" id="3.30.830.10">
    <property type="entry name" value="Metalloenzyme, LuxS/M16 peptidase-like"/>
    <property type="match status" value="2"/>
</dbReference>
<dbReference type="InterPro" id="IPR050361">
    <property type="entry name" value="MPP/UQCRC_Complex"/>
</dbReference>
<dbReference type="EMBL" id="BAAAHB010000198">
    <property type="protein sequence ID" value="GAA0499003.1"/>
    <property type="molecule type" value="Genomic_DNA"/>
</dbReference>
<dbReference type="Proteomes" id="UP001499895">
    <property type="component" value="Unassembled WGS sequence"/>
</dbReference>
<sequence length="395" mass="41118">MTPADRISVVTAVDGRFRTTSVCLGVAYGARHDPADRGGLAHVLEHLLMSAPVSGVGPLAQHIERLGGSVNAETGPEQMLFSAQVDADDADEVVDLLLRAVLTPELDAATFDTERAAVLREIEAAAADPMDTVQDAFLSALFPDHPLGRPVGGTAAGVAAMDLEGVRRVHRDALLTSPMALAVVGPRMPAGLNATGHAPPAAGTPRPPVLPGPARPAGPAWPDAFAWVAVGGRSTALTDTGRHRYTVLANLLGGHASSVLYRELRVGAGLASSFQAWDRGYTEAGAWRVLIGVESGNGPEAVAVVTRELDALATAGPTDADLEAARRHARMRLLRDTETPLEHARLLASNALSQDGPWDLDGELGKIAAVTRDDVRAAASALRDGLVTVVRPEAA</sequence>
<feature type="domain" description="Peptidase M16 C-terminal" evidence="3">
    <location>
        <begin position="224"/>
        <end position="327"/>
    </location>
</feature>
<evidence type="ECO:0000259" key="3">
    <source>
        <dbReference type="Pfam" id="PF05193"/>
    </source>
</evidence>
<gene>
    <name evidence="4" type="ORF">GCM10009544_66920</name>
</gene>
<dbReference type="PANTHER" id="PTHR11851">
    <property type="entry name" value="METALLOPROTEASE"/>
    <property type="match status" value="1"/>
</dbReference>
<reference evidence="4 5" key="1">
    <citation type="journal article" date="2019" name="Int. J. Syst. Evol. Microbiol.">
        <title>The Global Catalogue of Microorganisms (GCM) 10K type strain sequencing project: providing services to taxonomists for standard genome sequencing and annotation.</title>
        <authorList>
            <consortium name="The Broad Institute Genomics Platform"/>
            <consortium name="The Broad Institute Genome Sequencing Center for Infectious Disease"/>
            <person name="Wu L."/>
            <person name="Ma J."/>
        </authorList>
    </citation>
    <scope>NUCLEOTIDE SEQUENCE [LARGE SCALE GENOMIC DNA]</scope>
    <source>
        <strain evidence="4 5">JCM 10649</strain>
    </source>
</reference>
<dbReference type="Pfam" id="PF00675">
    <property type="entry name" value="Peptidase_M16"/>
    <property type="match status" value="1"/>
</dbReference>
<dbReference type="InterPro" id="IPR007863">
    <property type="entry name" value="Peptidase_M16_C"/>
</dbReference>
<dbReference type="Pfam" id="PF05193">
    <property type="entry name" value="Peptidase_M16_C"/>
    <property type="match status" value="1"/>
</dbReference>
<proteinExistence type="inferred from homology"/>
<dbReference type="PANTHER" id="PTHR11851:SF49">
    <property type="entry name" value="MITOCHONDRIAL-PROCESSING PEPTIDASE SUBUNIT ALPHA"/>
    <property type="match status" value="1"/>
</dbReference>
<evidence type="ECO:0000259" key="2">
    <source>
        <dbReference type="Pfam" id="PF00675"/>
    </source>
</evidence>
<evidence type="ECO:0000256" key="1">
    <source>
        <dbReference type="ARBA" id="ARBA00007261"/>
    </source>
</evidence>
<feature type="domain" description="Peptidase M16 N-terminal" evidence="2">
    <location>
        <begin position="17"/>
        <end position="154"/>
    </location>
</feature>
<dbReference type="InterPro" id="IPR011249">
    <property type="entry name" value="Metalloenz_LuxS/M16"/>
</dbReference>
<comment type="caution">
    <text evidence="4">The sequence shown here is derived from an EMBL/GenBank/DDBJ whole genome shotgun (WGS) entry which is preliminary data.</text>
</comment>